<keyword evidence="6" id="KW-1185">Reference proteome</keyword>
<dbReference type="GO" id="GO:0005840">
    <property type="term" value="C:ribosome"/>
    <property type="evidence" value="ECO:0007669"/>
    <property type="project" value="UniProtKB-KW"/>
</dbReference>
<evidence type="ECO:0000256" key="2">
    <source>
        <dbReference type="ARBA" id="ARBA00023315"/>
    </source>
</evidence>
<dbReference type="InterPro" id="IPR000182">
    <property type="entry name" value="GNAT_dom"/>
</dbReference>
<evidence type="ECO:0000256" key="1">
    <source>
        <dbReference type="ARBA" id="ARBA00022679"/>
    </source>
</evidence>
<accession>A0ABV7AJ99</accession>
<dbReference type="Proteomes" id="UP001595443">
    <property type="component" value="Unassembled WGS sequence"/>
</dbReference>
<sequence>MITTDRTTLCSVSEDDALALRDYYLRNADHLRPWEPRRPDGYHALSEWRVRALQFAEEAAEGRAYRFVARLRGESDILAIVNFNNVVRGAFQACHLGYSIDARHQGQGLMHEMLSAAISHVFLVHRLHRVMANYLPENSRSAQLLERLGFEIEGRARDYLWINGCWRDHVLTSRINPGMEV</sequence>
<evidence type="ECO:0000259" key="4">
    <source>
        <dbReference type="PROSITE" id="PS51186"/>
    </source>
</evidence>
<dbReference type="PROSITE" id="PS51186">
    <property type="entry name" value="GNAT"/>
    <property type="match status" value="1"/>
</dbReference>
<dbReference type="PANTHER" id="PTHR43792">
    <property type="entry name" value="GNAT FAMILY, PUTATIVE (AFU_ORTHOLOGUE AFUA_3G00765)-RELATED-RELATED"/>
    <property type="match status" value="1"/>
</dbReference>
<dbReference type="EC" id="2.3.1.267" evidence="5"/>
<dbReference type="RefSeq" id="WP_377833641.1">
    <property type="nucleotide sequence ID" value="NZ_JBHRSK010000008.1"/>
</dbReference>
<keyword evidence="5" id="KW-0687">Ribonucleoprotein</keyword>
<dbReference type="SUPFAM" id="SSF55729">
    <property type="entry name" value="Acyl-CoA N-acyltransferases (Nat)"/>
    <property type="match status" value="1"/>
</dbReference>
<dbReference type="EMBL" id="JBHRSK010000008">
    <property type="protein sequence ID" value="MFC2968935.1"/>
    <property type="molecule type" value="Genomic_DNA"/>
</dbReference>
<evidence type="ECO:0000256" key="3">
    <source>
        <dbReference type="ARBA" id="ARBA00038502"/>
    </source>
</evidence>
<proteinExistence type="inferred from homology"/>
<feature type="domain" description="N-acetyltransferase" evidence="4">
    <location>
        <begin position="29"/>
        <end position="172"/>
    </location>
</feature>
<dbReference type="PANTHER" id="PTHR43792:SF8">
    <property type="entry name" value="[RIBOSOMAL PROTEIN US5]-ALANINE N-ACETYLTRANSFERASE"/>
    <property type="match status" value="1"/>
</dbReference>
<dbReference type="Pfam" id="PF13302">
    <property type="entry name" value="Acetyltransf_3"/>
    <property type="match status" value="1"/>
</dbReference>
<name>A0ABV7AJ99_9RHOB</name>
<comment type="caution">
    <text evidence="5">The sequence shown here is derived from an EMBL/GenBank/DDBJ whole genome shotgun (WGS) entry which is preliminary data.</text>
</comment>
<dbReference type="InterPro" id="IPR051531">
    <property type="entry name" value="N-acetyltransferase"/>
</dbReference>
<dbReference type="GO" id="GO:0008999">
    <property type="term" value="F:protein-N-terminal-alanine acetyltransferase activity"/>
    <property type="evidence" value="ECO:0007669"/>
    <property type="project" value="UniProtKB-EC"/>
</dbReference>
<keyword evidence="1 5" id="KW-0808">Transferase</keyword>
<comment type="similarity">
    <text evidence="3">Belongs to the acetyltransferase family. RimJ subfamily.</text>
</comment>
<evidence type="ECO:0000313" key="5">
    <source>
        <dbReference type="EMBL" id="MFC2968935.1"/>
    </source>
</evidence>
<protein>
    <submittedName>
        <fullName evidence="5">Ribosomal protein S5-alanine N-acetyltransferase</fullName>
        <ecNumber evidence="5">2.3.1.267</ecNumber>
    </submittedName>
</protein>
<keyword evidence="5" id="KW-0689">Ribosomal protein</keyword>
<evidence type="ECO:0000313" key="6">
    <source>
        <dbReference type="Proteomes" id="UP001595443"/>
    </source>
</evidence>
<organism evidence="5 6">
    <name type="scientific">Acidimangrovimonas pyrenivorans</name>
    <dbReference type="NCBI Taxonomy" id="2030798"/>
    <lineage>
        <taxon>Bacteria</taxon>
        <taxon>Pseudomonadati</taxon>
        <taxon>Pseudomonadota</taxon>
        <taxon>Alphaproteobacteria</taxon>
        <taxon>Rhodobacterales</taxon>
        <taxon>Paracoccaceae</taxon>
        <taxon>Acidimangrovimonas</taxon>
    </lineage>
</organism>
<keyword evidence="2 5" id="KW-0012">Acyltransferase</keyword>
<dbReference type="NCBIfam" id="NF008072">
    <property type="entry name" value="PRK10809.1"/>
    <property type="match status" value="1"/>
</dbReference>
<gene>
    <name evidence="5" type="primary">rimJ</name>
    <name evidence="5" type="ORF">ACFOES_12585</name>
</gene>
<dbReference type="Gene3D" id="3.40.630.30">
    <property type="match status" value="1"/>
</dbReference>
<dbReference type="InterPro" id="IPR016181">
    <property type="entry name" value="Acyl_CoA_acyltransferase"/>
</dbReference>
<reference evidence="6" key="1">
    <citation type="journal article" date="2019" name="Int. J. Syst. Evol. Microbiol.">
        <title>The Global Catalogue of Microorganisms (GCM) 10K type strain sequencing project: providing services to taxonomists for standard genome sequencing and annotation.</title>
        <authorList>
            <consortium name="The Broad Institute Genomics Platform"/>
            <consortium name="The Broad Institute Genome Sequencing Center for Infectious Disease"/>
            <person name="Wu L."/>
            <person name="Ma J."/>
        </authorList>
    </citation>
    <scope>NUCLEOTIDE SEQUENCE [LARGE SCALE GENOMIC DNA]</scope>
    <source>
        <strain evidence="6">KCTC 62192</strain>
    </source>
</reference>